<dbReference type="GO" id="GO:0005876">
    <property type="term" value="C:spindle microtubule"/>
    <property type="evidence" value="ECO:0007669"/>
    <property type="project" value="TreeGrafter"/>
</dbReference>
<dbReference type="PANTHER" id="PTHR21567:SF9">
    <property type="entry name" value="CLIP-ASSOCIATING PROTEIN"/>
    <property type="match status" value="1"/>
</dbReference>
<dbReference type="GO" id="GO:1990023">
    <property type="term" value="C:mitotic spindle midzone"/>
    <property type="evidence" value="ECO:0007669"/>
    <property type="project" value="TreeGrafter"/>
</dbReference>
<dbReference type="GO" id="GO:0005881">
    <property type="term" value="C:cytoplasmic microtubule"/>
    <property type="evidence" value="ECO:0007669"/>
    <property type="project" value="TreeGrafter"/>
</dbReference>
<dbReference type="OrthoDB" id="46159at2759"/>
<name>A0A1X2IWK5_9FUNG</name>
<evidence type="ECO:0000256" key="4">
    <source>
        <dbReference type="ARBA" id="ARBA00022701"/>
    </source>
</evidence>
<proteinExistence type="inferred from homology"/>
<dbReference type="GO" id="GO:0090307">
    <property type="term" value="P:mitotic spindle assembly"/>
    <property type="evidence" value="ECO:0007669"/>
    <property type="project" value="TreeGrafter"/>
</dbReference>
<dbReference type="STRING" id="90262.A0A1X2IWK5"/>
<sequence length="216" mass="24859">MKRIQDLFKKKENEETWAQFDQALKSIKLWATADKIYQYPGFVDHIKLLQQPIISSLTSERTRLSGTASDLLQALSQAMKRKYEIIHELFMPTLIRLFSRSNKVHVRNTLTCFKTIVENSKVPRTTHRLCLILKNNNSDTKNTTSTGNISKSTRYHVTECLNAVIQVNATNDLLRYVADIEAAIRNTAMDSAPEVRSSIRMCYKLYCEKIPDRASK</sequence>
<evidence type="ECO:0000256" key="1">
    <source>
        <dbReference type="ARBA" id="ARBA00004186"/>
    </source>
</evidence>
<dbReference type="GO" id="GO:0051301">
    <property type="term" value="P:cell division"/>
    <property type="evidence" value="ECO:0007669"/>
    <property type="project" value="UniProtKB-KW"/>
</dbReference>
<dbReference type="Gene3D" id="1.25.10.10">
    <property type="entry name" value="Leucine-rich Repeat Variant"/>
    <property type="match status" value="1"/>
</dbReference>
<dbReference type="PANTHER" id="PTHR21567">
    <property type="entry name" value="CLASP"/>
    <property type="match status" value="1"/>
</dbReference>
<evidence type="ECO:0000313" key="8">
    <source>
        <dbReference type="Proteomes" id="UP000193560"/>
    </source>
</evidence>
<evidence type="ECO:0000256" key="2">
    <source>
        <dbReference type="ARBA" id="ARBA00009549"/>
    </source>
</evidence>
<keyword evidence="5" id="KW-0131">Cell cycle</keyword>
<feature type="domain" description="CLASP N-terminal" evidence="6">
    <location>
        <begin position="3"/>
        <end position="215"/>
    </location>
</feature>
<protein>
    <submittedName>
        <fullName evidence="7">Clasp N-terminal domain-containing protein</fullName>
    </submittedName>
</protein>
<reference evidence="7 8" key="1">
    <citation type="submission" date="2016-07" db="EMBL/GenBank/DDBJ databases">
        <title>Pervasive Adenine N6-methylation of Active Genes in Fungi.</title>
        <authorList>
            <consortium name="DOE Joint Genome Institute"/>
            <person name="Mondo S.J."/>
            <person name="Dannebaum R.O."/>
            <person name="Kuo R.C."/>
            <person name="Labutti K."/>
            <person name="Haridas S."/>
            <person name="Kuo A."/>
            <person name="Salamov A."/>
            <person name="Ahrendt S.R."/>
            <person name="Lipzen A."/>
            <person name="Sullivan W."/>
            <person name="Andreopoulos W.B."/>
            <person name="Clum A."/>
            <person name="Lindquist E."/>
            <person name="Daum C."/>
            <person name="Ramamoorthy G.K."/>
            <person name="Gryganskyi A."/>
            <person name="Culley D."/>
            <person name="Magnuson J.K."/>
            <person name="James T.Y."/>
            <person name="O'Malley M.A."/>
            <person name="Stajich J.E."/>
            <person name="Spatafora J.W."/>
            <person name="Visel A."/>
            <person name="Grigoriev I.V."/>
        </authorList>
    </citation>
    <scope>NUCLEOTIDE SEQUENCE [LARGE SCALE GENOMIC DNA]</scope>
    <source>
        <strain evidence="7 8">NRRL 1336</strain>
    </source>
</reference>
<evidence type="ECO:0000259" key="6">
    <source>
        <dbReference type="Pfam" id="PF12348"/>
    </source>
</evidence>
<dbReference type="InterPro" id="IPR016024">
    <property type="entry name" value="ARM-type_fold"/>
</dbReference>
<evidence type="ECO:0000256" key="3">
    <source>
        <dbReference type="ARBA" id="ARBA00022618"/>
    </source>
</evidence>
<dbReference type="EMBL" id="MCGE01000003">
    <property type="protein sequence ID" value="ORZ23438.1"/>
    <property type="molecule type" value="Genomic_DNA"/>
</dbReference>
<dbReference type="GO" id="GO:0008017">
    <property type="term" value="F:microtubule binding"/>
    <property type="evidence" value="ECO:0007669"/>
    <property type="project" value="TreeGrafter"/>
</dbReference>
<accession>A0A1X2IWK5</accession>
<gene>
    <name evidence="7" type="ORF">BCR42DRAFT_318828</name>
</gene>
<evidence type="ECO:0000313" key="7">
    <source>
        <dbReference type="EMBL" id="ORZ23438.1"/>
    </source>
</evidence>
<dbReference type="Proteomes" id="UP000193560">
    <property type="component" value="Unassembled WGS sequence"/>
</dbReference>
<dbReference type="Pfam" id="PF12348">
    <property type="entry name" value="CLASP_N"/>
    <property type="match status" value="1"/>
</dbReference>
<dbReference type="InterPro" id="IPR011989">
    <property type="entry name" value="ARM-like"/>
</dbReference>
<evidence type="ECO:0000256" key="5">
    <source>
        <dbReference type="ARBA" id="ARBA00022776"/>
    </source>
</evidence>
<comment type="caution">
    <text evidence="7">The sequence shown here is derived from an EMBL/GenBank/DDBJ whole genome shotgun (WGS) entry which is preliminary data.</text>
</comment>
<comment type="similarity">
    <text evidence="2">Belongs to the CLASP family.</text>
</comment>
<dbReference type="InterPro" id="IPR024395">
    <property type="entry name" value="CLASP_N_dom"/>
</dbReference>
<dbReference type="SUPFAM" id="SSF48371">
    <property type="entry name" value="ARM repeat"/>
    <property type="match status" value="1"/>
</dbReference>
<keyword evidence="4" id="KW-0493">Microtubule</keyword>
<keyword evidence="3" id="KW-0132">Cell division</keyword>
<keyword evidence="8" id="KW-1185">Reference proteome</keyword>
<organism evidence="7 8">
    <name type="scientific">Absidia repens</name>
    <dbReference type="NCBI Taxonomy" id="90262"/>
    <lineage>
        <taxon>Eukaryota</taxon>
        <taxon>Fungi</taxon>
        <taxon>Fungi incertae sedis</taxon>
        <taxon>Mucoromycota</taxon>
        <taxon>Mucoromycotina</taxon>
        <taxon>Mucoromycetes</taxon>
        <taxon>Mucorales</taxon>
        <taxon>Cunninghamellaceae</taxon>
        <taxon>Absidia</taxon>
    </lineage>
</organism>
<dbReference type="AlphaFoldDB" id="A0A1X2IWK5"/>
<comment type="subcellular location">
    <subcellularLocation>
        <location evidence="1">Cytoplasm</location>
        <location evidence="1">Cytoskeleton</location>
        <location evidence="1">Spindle</location>
    </subcellularLocation>
</comment>
<dbReference type="GO" id="GO:0005815">
    <property type="term" value="C:microtubule organizing center"/>
    <property type="evidence" value="ECO:0007669"/>
    <property type="project" value="TreeGrafter"/>
</dbReference>
<keyword evidence="5" id="KW-0498">Mitosis</keyword>